<evidence type="ECO:0000256" key="5">
    <source>
        <dbReference type="ARBA" id="ARBA00022840"/>
    </source>
</evidence>
<comment type="caution">
    <text evidence="9">Lacks conserved residue(s) required for the propagation of feature annotation.</text>
</comment>
<keyword evidence="7 9" id="KW-0805">Transcription regulation</keyword>
<keyword evidence="5 9" id="KW-0067">ATP-binding</keyword>
<dbReference type="InterPro" id="IPR011113">
    <property type="entry name" value="Rho_RNA-bd"/>
</dbReference>
<feature type="binding site" evidence="9">
    <location>
        <position position="208"/>
    </location>
    <ligand>
        <name>ATP</name>
        <dbReference type="ChEBI" id="CHEBI:30616"/>
    </ligand>
</feature>
<dbReference type="EMBL" id="MEUA01000010">
    <property type="protein sequence ID" value="OGC16302.1"/>
    <property type="molecule type" value="Genomic_DNA"/>
</dbReference>
<dbReference type="SMART" id="SM00382">
    <property type="entry name" value="AAA"/>
    <property type="match status" value="1"/>
</dbReference>
<dbReference type="InterPro" id="IPR004665">
    <property type="entry name" value="Term_rho"/>
</dbReference>
<dbReference type="InterPro" id="IPR036269">
    <property type="entry name" value="Rho_N_sf"/>
</dbReference>
<keyword evidence="2 9" id="KW-0547">Nucleotide-binding</keyword>
<evidence type="ECO:0000256" key="8">
    <source>
        <dbReference type="ARBA" id="ARBA00023163"/>
    </source>
</evidence>
<evidence type="ECO:0000256" key="10">
    <source>
        <dbReference type="NCBIfam" id="TIGR00767"/>
    </source>
</evidence>
<proteinExistence type="inferred from homology"/>
<dbReference type="GO" id="GO:0003723">
    <property type="term" value="F:RNA binding"/>
    <property type="evidence" value="ECO:0007669"/>
    <property type="project" value="UniProtKB-UniRule"/>
</dbReference>
<dbReference type="CDD" id="cd04459">
    <property type="entry name" value="Rho_CSD"/>
    <property type="match status" value="1"/>
</dbReference>
<evidence type="ECO:0000313" key="14">
    <source>
        <dbReference type="Proteomes" id="UP000177905"/>
    </source>
</evidence>
<dbReference type="GO" id="GO:0008186">
    <property type="term" value="F:ATP-dependent activity, acting on RNA"/>
    <property type="evidence" value="ECO:0007669"/>
    <property type="project" value="UniProtKB-UniRule"/>
</dbReference>
<dbReference type="AlphaFoldDB" id="A0A1F4S7A3"/>
<dbReference type="Proteomes" id="UP000177905">
    <property type="component" value="Unassembled WGS sequence"/>
</dbReference>
<evidence type="ECO:0000256" key="2">
    <source>
        <dbReference type="ARBA" id="ARBA00022741"/>
    </source>
</evidence>
<dbReference type="Pfam" id="PF07497">
    <property type="entry name" value="Rho_RNA_bind"/>
    <property type="match status" value="1"/>
</dbReference>
<dbReference type="NCBIfam" id="TIGR00767">
    <property type="entry name" value="rho"/>
    <property type="match status" value="1"/>
</dbReference>
<dbReference type="InterPro" id="IPR027417">
    <property type="entry name" value="P-loop_NTPase"/>
</dbReference>
<evidence type="ECO:0000256" key="11">
    <source>
        <dbReference type="PROSITE-ProRule" id="PRU01203"/>
    </source>
</evidence>
<dbReference type="InterPro" id="IPR000194">
    <property type="entry name" value="ATPase_F1/V1/A1_a/bsu_nucl-bd"/>
</dbReference>
<dbReference type="GO" id="GO:0006353">
    <property type="term" value="P:DNA-templated transcription termination"/>
    <property type="evidence" value="ECO:0007669"/>
    <property type="project" value="UniProtKB-UniRule"/>
</dbReference>
<evidence type="ECO:0000256" key="6">
    <source>
        <dbReference type="ARBA" id="ARBA00022884"/>
    </source>
</evidence>
<keyword evidence="6 9" id="KW-0694">RNA-binding</keyword>
<dbReference type="GO" id="GO:0016787">
    <property type="term" value="F:hydrolase activity"/>
    <property type="evidence" value="ECO:0007669"/>
    <property type="project" value="UniProtKB-KW"/>
</dbReference>
<dbReference type="Gene3D" id="2.40.50.140">
    <property type="entry name" value="Nucleic acid-binding proteins"/>
    <property type="match status" value="1"/>
</dbReference>
<dbReference type="GO" id="GO:0004386">
    <property type="term" value="F:helicase activity"/>
    <property type="evidence" value="ECO:0007669"/>
    <property type="project" value="UniProtKB-UniRule"/>
</dbReference>
<name>A0A1F4S7A3_UNCSA</name>
<gene>
    <name evidence="9" type="primary">rho</name>
    <name evidence="13" type="ORF">A2290_04305</name>
</gene>
<dbReference type="InterPro" id="IPR011129">
    <property type="entry name" value="CSD"/>
</dbReference>
<dbReference type="InterPro" id="IPR011112">
    <property type="entry name" value="Rho-like_N"/>
</dbReference>
<comment type="similarity">
    <text evidence="9 11">Belongs to the Rho family.</text>
</comment>
<comment type="caution">
    <text evidence="13">The sequence shown here is derived from an EMBL/GenBank/DDBJ whole genome shotgun (WGS) entry which is preliminary data.</text>
</comment>
<evidence type="ECO:0000256" key="4">
    <source>
        <dbReference type="ARBA" id="ARBA00022806"/>
    </source>
</evidence>
<evidence type="ECO:0000256" key="9">
    <source>
        <dbReference type="HAMAP-Rule" id="MF_01884"/>
    </source>
</evidence>
<dbReference type="HAMAP" id="MF_01884">
    <property type="entry name" value="Rho"/>
    <property type="match status" value="1"/>
</dbReference>
<keyword evidence="1 9" id="KW-0806">Transcription termination</keyword>
<dbReference type="InterPro" id="IPR012340">
    <property type="entry name" value="NA-bd_OB-fold"/>
</dbReference>
<dbReference type="SMART" id="SM00357">
    <property type="entry name" value="CSP"/>
    <property type="match status" value="1"/>
</dbReference>
<dbReference type="Pfam" id="PF07498">
    <property type="entry name" value="Rho_N"/>
    <property type="match status" value="1"/>
</dbReference>
<dbReference type="EC" id="3.6.4.-" evidence="9 10"/>
<evidence type="ECO:0000256" key="3">
    <source>
        <dbReference type="ARBA" id="ARBA00022801"/>
    </source>
</evidence>
<dbReference type="PANTHER" id="PTHR46425:SF1">
    <property type="entry name" value="TRANSCRIPTION TERMINATION FACTOR RHO"/>
    <property type="match status" value="1"/>
</dbReference>
<dbReference type="SUPFAM" id="SSF68912">
    <property type="entry name" value="Rho N-terminal domain-like"/>
    <property type="match status" value="1"/>
</dbReference>
<dbReference type="Pfam" id="PF00006">
    <property type="entry name" value="ATP-synt_ab"/>
    <property type="match status" value="1"/>
</dbReference>
<dbReference type="CDD" id="cd01128">
    <property type="entry name" value="rho_factor_C"/>
    <property type="match status" value="1"/>
</dbReference>
<feature type="binding site" evidence="9">
    <location>
        <begin position="177"/>
        <end position="182"/>
    </location>
    <ligand>
        <name>ATP</name>
        <dbReference type="ChEBI" id="CHEBI:30616"/>
    </ligand>
</feature>
<reference evidence="13 14" key="1">
    <citation type="journal article" date="2016" name="Nat. Commun.">
        <title>Thousands of microbial genomes shed light on interconnected biogeochemical processes in an aquifer system.</title>
        <authorList>
            <person name="Anantharaman K."/>
            <person name="Brown C.T."/>
            <person name="Hug L.A."/>
            <person name="Sharon I."/>
            <person name="Castelle C.J."/>
            <person name="Probst A.J."/>
            <person name="Thomas B.C."/>
            <person name="Singh A."/>
            <person name="Wilkins M.J."/>
            <person name="Karaoz U."/>
            <person name="Brodie E.L."/>
            <person name="Williams K.H."/>
            <person name="Hubbard S.S."/>
            <person name="Banfield J.F."/>
        </authorList>
    </citation>
    <scope>NUCLEOTIDE SEQUENCE [LARGE SCALE GENOMIC DNA]</scope>
</reference>
<evidence type="ECO:0000256" key="1">
    <source>
        <dbReference type="ARBA" id="ARBA00022472"/>
    </source>
</evidence>
<feature type="binding site" evidence="9">
    <location>
        <begin position="165"/>
        <end position="170"/>
    </location>
    <ligand>
        <name>ATP</name>
        <dbReference type="ChEBI" id="CHEBI:30616"/>
    </ligand>
</feature>
<dbReference type="SMART" id="SM00959">
    <property type="entry name" value="Rho_N"/>
    <property type="match status" value="1"/>
</dbReference>
<dbReference type="Gene3D" id="3.40.50.300">
    <property type="entry name" value="P-loop containing nucleotide triphosphate hydrolases"/>
    <property type="match status" value="1"/>
</dbReference>
<dbReference type="InterPro" id="IPR003593">
    <property type="entry name" value="AAA+_ATPase"/>
</dbReference>
<dbReference type="SUPFAM" id="SSF50249">
    <property type="entry name" value="Nucleic acid-binding proteins"/>
    <property type="match status" value="1"/>
</dbReference>
<evidence type="ECO:0000313" key="13">
    <source>
        <dbReference type="EMBL" id="OGC16302.1"/>
    </source>
</evidence>
<keyword evidence="8 9" id="KW-0804">Transcription</keyword>
<sequence length="415" mass="46931">MDIVELERQTLQELYGVAKQLNIQGFRVLKKHDLIFKILETQTQKNGNQFIPKGILEILPEGYGFLRTGGYLPSREDIYVSQTQIRRFDMQNGDLVSGQVRPPKDGEKYYSLLKIEAINGMNPDEARERTPFENLTPIFPLERFTLEHAKCSMASRLIDLLSPVGKGQRAMIVSPPKAGKTTILKNIANSIAVNFPETVIKVLLIDERPEEVTDMERSVKGEVIGSTFDEPPEEHIKIAELVLESAKRQVECKKDVIILLDSITRLARAYNLVTPPSGRTLSGGLDPTCLHRPKRFFGAARNIEEGGSLTIVATALVETGSRMDDVIYEEFKGTGNMELHLARKLADRRIYPAIDIKMSGTRREELLLSEKEIQKMWLLRKIMGDYDEIEATGQLIDRLKEFKTNKAFLESADVK</sequence>
<dbReference type="PROSITE" id="PS51856">
    <property type="entry name" value="RHO_RNA_BD"/>
    <property type="match status" value="1"/>
</dbReference>
<comment type="subunit">
    <text evidence="9">Homohexamer. The homohexamer assembles into an open ring structure.</text>
</comment>
<keyword evidence="3 9" id="KW-0378">Hydrolase</keyword>
<organism evidence="13 14">
    <name type="scientific">candidate division WOR-1 bacterium RIFOXYB2_FULL_36_35</name>
    <dbReference type="NCBI Taxonomy" id="1802578"/>
    <lineage>
        <taxon>Bacteria</taxon>
        <taxon>Bacillati</taxon>
        <taxon>Saganbacteria</taxon>
    </lineage>
</organism>
<accession>A0A1F4S7A3</accession>
<comment type="function">
    <text evidence="9">Facilitates transcription termination by a mechanism that involves Rho binding to the nascent RNA, activation of Rho's RNA-dependent ATPase activity, and release of the mRNA from the DNA template.</text>
</comment>
<keyword evidence="4 9" id="KW-0347">Helicase</keyword>
<dbReference type="InterPro" id="IPR041703">
    <property type="entry name" value="Rho_factor_ATP-bd"/>
</dbReference>
<evidence type="ECO:0000259" key="12">
    <source>
        <dbReference type="PROSITE" id="PS51856"/>
    </source>
</evidence>
<dbReference type="Gene3D" id="1.10.720.10">
    <property type="match status" value="1"/>
</dbReference>
<dbReference type="PANTHER" id="PTHR46425">
    <property type="entry name" value="TRANSCRIPTION TERMINATION FACTOR RHO"/>
    <property type="match status" value="1"/>
</dbReference>
<dbReference type="NCBIfam" id="NF006886">
    <property type="entry name" value="PRK09376.1"/>
    <property type="match status" value="1"/>
</dbReference>
<evidence type="ECO:0000256" key="7">
    <source>
        <dbReference type="ARBA" id="ARBA00023015"/>
    </source>
</evidence>
<dbReference type="SUPFAM" id="SSF52540">
    <property type="entry name" value="P-loop containing nucleoside triphosphate hydrolases"/>
    <property type="match status" value="1"/>
</dbReference>
<dbReference type="GO" id="GO:0005524">
    <property type="term" value="F:ATP binding"/>
    <property type="evidence" value="ECO:0007669"/>
    <property type="project" value="UniProtKB-UniRule"/>
</dbReference>
<feature type="domain" description="Rho RNA-BD" evidence="12">
    <location>
        <begin position="49"/>
        <end position="122"/>
    </location>
</feature>
<protein>
    <recommendedName>
        <fullName evidence="9 10">Transcription termination factor Rho</fullName>
        <ecNumber evidence="9 10">3.6.4.-</ecNumber>
    </recommendedName>
    <alternativeName>
        <fullName evidence="9">ATP-dependent helicase Rho</fullName>
    </alternativeName>
</protein>